<protein>
    <submittedName>
        <fullName evidence="2">Uncharacterized protein</fullName>
    </submittedName>
</protein>
<name>A0A6N9Q6E6_9BACL</name>
<dbReference type="RefSeq" id="WP_160647238.1">
    <property type="nucleotide sequence ID" value="NZ_SIJB01000032.1"/>
</dbReference>
<gene>
    <name evidence="2" type="ORF">ERL59_15865</name>
</gene>
<dbReference type="Proteomes" id="UP000448943">
    <property type="component" value="Unassembled WGS sequence"/>
</dbReference>
<comment type="caution">
    <text evidence="2">The sequence shown here is derived from an EMBL/GenBank/DDBJ whole genome shotgun (WGS) entry which is preliminary data.</text>
</comment>
<accession>A0A6N9Q6E6</accession>
<evidence type="ECO:0000313" key="3">
    <source>
        <dbReference type="Proteomes" id="UP000448943"/>
    </source>
</evidence>
<evidence type="ECO:0000256" key="1">
    <source>
        <dbReference type="SAM" id="Phobius"/>
    </source>
</evidence>
<dbReference type="EMBL" id="SIJB01000032">
    <property type="protein sequence ID" value="NBI30426.1"/>
    <property type="molecule type" value="Genomic_DNA"/>
</dbReference>
<keyword evidence="3" id="KW-1185">Reference proteome</keyword>
<feature type="transmembrane region" description="Helical" evidence="1">
    <location>
        <begin position="7"/>
        <end position="26"/>
    </location>
</feature>
<proteinExistence type="predicted"/>
<reference evidence="2 3" key="1">
    <citation type="submission" date="2019-01" db="EMBL/GenBank/DDBJ databases">
        <title>Chengkuizengella sp. nov., isolated from deep-sea sediment of East Pacific Ocean.</title>
        <authorList>
            <person name="Yang J."/>
            <person name="Lai Q."/>
            <person name="Shao Z."/>
        </authorList>
    </citation>
    <scope>NUCLEOTIDE SEQUENCE [LARGE SCALE GENOMIC DNA]</scope>
    <source>
        <strain evidence="2 3">YPA3-1-1</strain>
    </source>
</reference>
<dbReference type="AlphaFoldDB" id="A0A6N9Q6E6"/>
<keyword evidence="1" id="KW-0812">Transmembrane</keyword>
<dbReference type="OrthoDB" id="2484440at2"/>
<organism evidence="2 3">
    <name type="scientific">Chengkuizengella marina</name>
    <dbReference type="NCBI Taxonomy" id="2507566"/>
    <lineage>
        <taxon>Bacteria</taxon>
        <taxon>Bacillati</taxon>
        <taxon>Bacillota</taxon>
        <taxon>Bacilli</taxon>
        <taxon>Bacillales</taxon>
        <taxon>Paenibacillaceae</taxon>
        <taxon>Chengkuizengella</taxon>
    </lineage>
</organism>
<evidence type="ECO:0000313" key="2">
    <source>
        <dbReference type="EMBL" id="NBI30426.1"/>
    </source>
</evidence>
<keyword evidence="1" id="KW-0472">Membrane</keyword>
<sequence>MNIKMSILITMFLFVLLGAICIWFWGEMNQKNDISLENQVESNHNDLLLSWEEINQWKSANKNTFKPSTKEPYVLYKNKQNKEGILFVQNGELKFVFESNKEMKLERLLSFDEVTDQMHFWIHNQTILMGGERKERYSDGDLKPAWYGISFSSEEGGPSIPKVFKISELNYLADQVLTMTYVIEPNLFFMVLDGNSSFREIIYQPGTFNFEYVNNEFQHIREDNYNDFVKQYDYRKPQAQETPVDFNNINKYHFPENNTDLFTFEDERGTIVYYKKENRKPYIKRFVDFKINDFKMIFDANNKSYPFGHFTDPNDKKLYILPTENEAKLHSNSLLWDSNDWRLIRPHYDNISFYKIDNNELQIIRYNYNHRDDTFKDESISYVIKDAKFIKQYKTLLEFELKDETKHLSLYDLSKNVLPLNEQINKNHSMWVHDLNIQMEVETNIKDKSKADEIEVNLPINRFKTSDESQIPKELKREELFKDESGDIISDLTIKNISNEWHIIRDNILYKLQGEKLNKIGELPISKSYFVLYGSAVVIYTANDFTKIENYWIIADTYGNRIIKLNKKLEIISQYALNLPEKISVNDDGSIQIESIEGYTLLDDNLNFLSQNSKNFQTFEEGLLENRNIETDLYYHDLENDMIWIYDYGLFQHKPGTQQFRNLYIGHRYADHAKTRILSYKKQVIILFDNRVILFDKSGNWANTIFFPRDDKTYRMQIYGESSYYLDEEDGIIYLLQDYRVLQINLETNKVKTIFHQNYNNLGNLLYKNNKLYFSVHSSPSENELIIYNLNDGDFIRVKIEPEYYTNQIINEPEPKLIFADQFDKSWKSILLEDLE</sequence>
<keyword evidence="1" id="KW-1133">Transmembrane helix</keyword>
<dbReference type="SUPFAM" id="SSF63825">
    <property type="entry name" value="YWTD domain"/>
    <property type="match status" value="1"/>
</dbReference>